<keyword evidence="1" id="KW-1133">Transmembrane helix</keyword>
<dbReference type="EMBL" id="CATOUU010000889">
    <property type="protein sequence ID" value="CAI9957462.1"/>
    <property type="molecule type" value="Genomic_DNA"/>
</dbReference>
<evidence type="ECO:0000313" key="3">
    <source>
        <dbReference type="EMBL" id="CAL6005018.1"/>
    </source>
</evidence>
<keyword evidence="1" id="KW-0472">Membrane</keyword>
<evidence type="ECO:0000313" key="2">
    <source>
        <dbReference type="EMBL" id="CAI9957462.1"/>
    </source>
</evidence>
<dbReference type="AlphaFoldDB" id="A0AA86UMP8"/>
<keyword evidence="1" id="KW-0812">Transmembrane</keyword>
<gene>
    <name evidence="3" type="ORF">HINF_LOCUS19164</name>
    <name evidence="2" type="ORF">HINF_LOCUS45107</name>
</gene>
<dbReference type="EMBL" id="CAXDID020000050">
    <property type="protein sequence ID" value="CAL6005018.1"/>
    <property type="molecule type" value="Genomic_DNA"/>
</dbReference>
<evidence type="ECO:0000256" key="1">
    <source>
        <dbReference type="SAM" id="Phobius"/>
    </source>
</evidence>
<reference evidence="3 4" key="2">
    <citation type="submission" date="2024-07" db="EMBL/GenBank/DDBJ databases">
        <authorList>
            <person name="Akdeniz Z."/>
        </authorList>
    </citation>
    <scope>NUCLEOTIDE SEQUENCE [LARGE SCALE GENOMIC DNA]</scope>
</reference>
<protein>
    <submittedName>
        <fullName evidence="3">Hypothetical_protein</fullName>
    </submittedName>
</protein>
<sequence length="182" mass="21108">MNSFISSDKKTVQMATLFILPSIKHHHSCFSSKIIAHLRVDIELSSLDLHSCFNQLVFDFMSCGYKINQTSKPFVIDNLKRKTFFNDKIQQILTFRVIIIPSDVVELLLLMAWCISLLYGCQSIVMAWTRKMANKLTKVGIGVFVPYKVCISDSLPYQQCIFRRKQERRFLQHLLQQVLASQ</sequence>
<dbReference type="Proteomes" id="UP001642409">
    <property type="component" value="Unassembled WGS sequence"/>
</dbReference>
<comment type="caution">
    <text evidence="2">The sequence shown here is derived from an EMBL/GenBank/DDBJ whole genome shotgun (WGS) entry which is preliminary data.</text>
</comment>
<organism evidence="2">
    <name type="scientific">Hexamita inflata</name>
    <dbReference type="NCBI Taxonomy" id="28002"/>
    <lineage>
        <taxon>Eukaryota</taxon>
        <taxon>Metamonada</taxon>
        <taxon>Diplomonadida</taxon>
        <taxon>Hexamitidae</taxon>
        <taxon>Hexamitinae</taxon>
        <taxon>Hexamita</taxon>
    </lineage>
</organism>
<evidence type="ECO:0000313" key="4">
    <source>
        <dbReference type="Proteomes" id="UP001642409"/>
    </source>
</evidence>
<proteinExistence type="predicted"/>
<feature type="transmembrane region" description="Helical" evidence="1">
    <location>
        <begin position="107"/>
        <end position="128"/>
    </location>
</feature>
<reference evidence="2" key="1">
    <citation type="submission" date="2023-06" db="EMBL/GenBank/DDBJ databases">
        <authorList>
            <person name="Kurt Z."/>
        </authorList>
    </citation>
    <scope>NUCLEOTIDE SEQUENCE</scope>
</reference>
<accession>A0AA86UMP8</accession>
<keyword evidence="4" id="KW-1185">Reference proteome</keyword>
<name>A0AA86UMP8_9EUKA</name>